<dbReference type="EMBL" id="JAMZEB010000002">
    <property type="protein sequence ID" value="MCP2355545.1"/>
    <property type="molecule type" value="Genomic_DNA"/>
</dbReference>
<evidence type="ECO:0000313" key="2">
    <source>
        <dbReference type="EMBL" id="MCP2355545.1"/>
    </source>
</evidence>
<keyword evidence="3" id="KW-1185">Reference proteome</keyword>
<protein>
    <recommendedName>
        <fullName evidence="4">STAS domain-containing protein</fullName>
    </recommendedName>
</protein>
<dbReference type="Proteomes" id="UP001139648">
    <property type="component" value="Unassembled WGS sequence"/>
</dbReference>
<organism evidence="2 3">
    <name type="scientific">Nonomuraea thailandensis</name>
    <dbReference type="NCBI Taxonomy" id="1188745"/>
    <lineage>
        <taxon>Bacteria</taxon>
        <taxon>Bacillati</taxon>
        <taxon>Actinomycetota</taxon>
        <taxon>Actinomycetes</taxon>
        <taxon>Streptosporangiales</taxon>
        <taxon>Streptosporangiaceae</taxon>
        <taxon>Nonomuraea</taxon>
    </lineage>
</organism>
<dbReference type="SUPFAM" id="SSF52091">
    <property type="entry name" value="SpoIIaa-like"/>
    <property type="match status" value="1"/>
</dbReference>
<accession>A0A9X2GD28</accession>
<reference evidence="2" key="1">
    <citation type="submission" date="2022-06" db="EMBL/GenBank/DDBJ databases">
        <title>Sequencing the genomes of 1000 actinobacteria strains.</title>
        <authorList>
            <person name="Klenk H.-P."/>
        </authorList>
    </citation>
    <scope>NUCLEOTIDE SEQUENCE</scope>
    <source>
        <strain evidence="2">DSM 46694</strain>
    </source>
</reference>
<sequence>MSQSPGPSPAGGRPAFRIERWLCGPVTVMSLIGAFNQPAAGRVYPLLVQALIARVPPYLVLDLRRITELTLCTCLMLLLVERHAREAGGRLVVVCDRKELAWAGGVARAGTIEQALAELAARDRDHRLGLLRHKRSRTAGQQAGIPVSGAPPASRAGAPAWRPTPPPPG</sequence>
<evidence type="ECO:0000313" key="3">
    <source>
        <dbReference type="Proteomes" id="UP001139648"/>
    </source>
</evidence>
<dbReference type="Gene3D" id="3.30.750.24">
    <property type="entry name" value="STAS domain"/>
    <property type="match status" value="1"/>
</dbReference>
<dbReference type="InterPro" id="IPR036513">
    <property type="entry name" value="STAS_dom_sf"/>
</dbReference>
<evidence type="ECO:0008006" key="4">
    <source>
        <dbReference type="Google" id="ProtNLM"/>
    </source>
</evidence>
<proteinExistence type="predicted"/>
<feature type="compositionally biased region" description="Low complexity" evidence="1">
    <location>
        <begin position="146"/>
        <end position="161"/>
    </location>
</feature>
<feature type="region of interest" description="Disordered" evidence="1">
    <location>
        <begin position="132"/>
        <end position="169"/>
    </location>
</feature>
<evidence type="ECO:0000256" key="1">
    <source>
        <dbReference type="SAM" id="MobiDB-lite"/>
    </source>
</evidence>
<name>A0A9X2GD28_9ACTN</name>
<gene>
    <name evidence="2" type="ORF">HD597_002565</name>
</gene>
<dbReference type="RefSeq" id="WP_253742209.1">
    <property type="nucleotide sequence ID" value="NZ_BAABKA010000036.1"/>
</dbReference>
<dbReference type="AlphaFoldDB" id="A0A9X2GD28"/>
<comment type="caution">
    <text evidence="2">The sequence shown here is derived from an EMBL/GenBank/DDBJ whole genome shotgun (WGS) entry which is preliminary data.</text>
</comment>